<accession>A0A6J2UI51</accession>
<dbReference type="GeneID" id="115634401"/>
<gene>
    <name evidence="3" type="primary">LOC115634401</name>
</gene>
<feature type="region of interest" description="Disordered" evidence="1">
    <location>
        <begin position="423"/>
        <end position="444"/>
    </location>
</feature>
<dbReference type="Proteomes" id="UP000504634">
    <property type="component" value="Unplaced"/>
</dbReference>
<feature type="compositionally biased region" description="Low complexity" evidence="1">
    <location>
        <begin position="429"/>
        <end position="444"/>
    </location>
</feature>
<proteinExistence type="predicted"/>
<feature type="compositionally biased region" description="Low complexity" evidence="1">
    <location>
        <begin position="38"/>
        <end position="66"/>
    </location>
</feature>
<reference evidence="3" key="1">
    <citation type="submission" date="2025-08" db="UniProtKB">
        <authorList>
            <consortium name="RefSeq"/>
        </authorList>
    </citation>
    <scope>IDENTIFICATION</scope>
    <source>
        <strain evidence="3">11010-0011.00</strain>
        <tissue evidence="3">Whole body</tissue>
    </source>
</reference>
<dbReference type="CTD" id="35878"/>
<name>A0A6J2UI51_DROLE</name>
<dbReference type="RefSeq" id="XP_030387954.1">
    <property type="nucleotide sequence ID" value="XM_030532094.1"/>
</dbReference>
<dbReference type="OrthoDB" id="76173at2759"/>
<evidence type="ECO:0000256" key="1">
    <source>
        <dbReference type="SAM" id="MobiDB-lite"/>
    </source>
</evidence>
<evidence type="ECO:0000313" key="3">
    <source>
        <dbReference type="RefSeq" id="XP_030387954.1"/>
    </source>
</evidence>
<dbReference type="AlphaFoldDB" id="A0A6J2UI51"/>
<protein>
    <submittedName>
        <fullName evidence="3">Uncharacterized protein LOC115634401</fullName>
    </submittedName>
</protein>
<sequence length="475" mass="52872">MFEPETEDMLPRAAPKPSTPSEAMAKPTVPEVSILFGQMPPQQQQEQSHSQQSQAMQFHQQQQQQQRTTPTFASWKKQMLPRVNFSPVLTTELGPATSSTSTTITTQSNEYVIIPRSRASISDAVTTPMLQSSSSNVGYVEPLAHYQREQLSTVQHRRSLDSAAANTGKSSASDVLTICAGTQTDAVNISPKSATLASATHTNSSHLASKQDVEELINILECMRQEQQLLRQLCESLIQQQRPSALTAYKETGTQCDILANSNNNVAVKRLTPIIQEYIIEEDEFPAVPFNPTTRPALQAQFQTPRVVKPMAQSTGYRPNTPQGKVPPPVVVNVLPKPNTEKSLVMNELALKYLPQQQLDELMQELRLASPGTHNNNMHLPIKTASPLRQIDNLAQSPNDISNASYKYLKKYRLLPEEKLNYTPEEHLQTPPAVRRPQQVQQRVGSPLIGTASPLQLEEQPMLDLENIRNQPKLL</sequence>
<feature type="region of interest" description="Disordered" evidence="1">
    <location>
        <begin position="1"/>
        <end position="71"/>
    </location>
</feature>
<organism evidence="2 3">
    <name type="scientific">Drosophila lebanonensis</name>
    <name type="common">Fruit fly</name>
    <name type="synonym">Scaptodrosophila lebanonensis</name>
    <dbReference type="NCBI Taxonomy" id="7225"/>
    <lineage>
        <taxon>Eukaryota</taxon>
        <taxon>Metazoa</taxon>
        <taxon>Ecdysozoa</taxon>
        <taxon>Arthropoda</taxon>
        <taxon>Hexapoda</taxon>
        <taxon>Insecta</taxon>
        <taxon>Pterygota</taxon>
        <taxon>Neoptera</taxon>
        <taxon>Endopterygota</taxon>
        <taxon>Diptera</taxon>
        <taxon>Brachycera</taxon>
        <taxon>Muscomorpha</taxon>
        <taxon>Ephydroidea</taxon>
        <taxon>Drosophilidae</taxon>
        <taxon>Scaptodrosophila</taxon>
    </lineage>
</organism>
<keyword evidence="2" id="KW-1185">Reference proteome</keyword>
<evidence type="ECO:0000313" key="2">
    <source>
        <dbReference type="Proteomes" id="UP000504634"/>
    </source>
</evidence>